<dbReference type="Proteomes" id="UP000024635">
    <property type="component" value="Unassembled WGS sequence"/>
</dbReference>
<comment type="caution">
    <text evidence="1">The sequence shown here is derived from an EMBL/GenBank/DDBJ whole genome shotgun (WGS) entry which is preliminary data.</text>
</comment>
<protein>
    <submittedName>
        <fullName evidence="1">Uncharacterized protein</fullName>
    </submittedName>
</protein>
<evidence type="ECO:0000313" key="1">
    <source>
        <dbReference type="EMBL" id="EYC41020.1"/>
    </source>
</evidence>
<accession>A0A016WN00</accession>
<evidence type="ECO:0000313" key="2">
    <source>
        <dbReference type="Proteomes" id="UP000024635"/>
    </source>
</evidence>
<reference evidence="2" key="1">
    <citation type="journal article" date="2015" name="Nat. Genet.">
        <title>The genome and transcriptome of the zoonotic hookworm Ancylostoma ceylanicum identify infection-specific gene families.</title>
        <authorList>
            <person name="Schwarz E.M."/>
            <person name="Hu Y."/>
            <person name="Antoshechkin I."/>
            <person name="Miller M.M."/>
            <person name="Sternberg P.W."/>
            <person name="Aroian R.V."/>
        </authorList>
    </citation>
    <scope>NUCLEOTIDE SEQUENCE</scope>
    <source>
        <strain evidence="2">HY135</strain>
    </source>
</reference>
<dbReference type="AlphaFoldDB" id="A0A016WN00"/>
<name>A0A016WN00_9BILA</name>
<dbReference type="EMBL" id="JARK01000185">
    <property type="protein sequence ID" value="EYC41020.1"/>
    <property type="molecule type" value="Genomic_DNA"/>
</dbReference>
<sequence>MVVSQTFSTCQNEKEKQTWQQNKVIHIKLVGVLRQPEIELQEQYCDSLLNFSIATPVIQNHRARYWVYPYNIYRFRSWRQKQSGDNNKQKLQLVQVIVFVDLKFRGEK</sequence>
<gene>
    <name evidence="1" type="primary">Acey_s0585.g320</name>
    <name evidence="1" type="ORF">Y032_0585g320</name>
</gene>
<proteinExistence type="predicted"/>
<keyword evidence="2" id="KW-1185">Reference proteome</keyword>
<organism evidence="1 2">
    <name type="scientific">Ancylostoma ceylanicum</name>
    <dbReference type="NCBI Taxonomy" id="53326"/>
    <lineage>
        <taxon>Eukaryota</taxon>
        <taxon>Metazoa</taxon>
        <taxon>Ecdysozoa</taxon>
        <taxon>Nematoda</taxon>
        <taxon>Chromadorea</taxon>
        <taxon>Rhabditida</taxon>
        <taxon>Rhabditina</taxon>
        <taxon>Rhabditomorpha</taxon>
        <taxon>Strongyloidea</taxon>
        <taxon>Ancylostomatidae</taxon>
        <taxon>Ancylostomatinae</taxon>
        <taxon>Ancylostoma</taxon>
    </lineage>
</organism>